<dbReference type="GO" id="GO:0015095">
    <property type="term" value="F:magnesium ion transmembrane transporter activity"/>
    <property type="evidence" value="ECO:0007669"/>
    <property type="project" value="UniProtKB-UniRule"/>
</dbReference>
<sequence>MVTMIIGEIANFIAYIYAPAVLVTPLGALSIIISAVLAHFLLKERLQKMGVLGCLSCIVGSVIIVIHAPQEHTPDSVQEIWDLATQPAFLVYIATIASLVLALMLYFEPRYGHVNILVYLGICSLMGSLTVMSIKAIGIAIRLTLEGVSQVAYPQTWLFVTVAVVCVITQLNYLNKALDTFNAALVSPVYYAMFTTLTIIASAIMFKDWSGQNANTIVSELCGFITVLSGTIILHSTREQQPVSSQGSVAWYITGDSMKGIEEHLITISNSHYTEG</sequence>
<feature type="transmembrane region" description="Helical" evidence="8">
    <location>
        <begin position="12"/>
        <end position="42"/>
    </location>
</feature>
<protein>
    <recommendedName>
        <fullName evidence="8">Probable magnesium transporter</fullName>
    </recommendedName>
</protein>
<keyword evidence="5 8" id="KW-1133">Transmembrane helix</keyword>
<evidence type="ECO:0000256" key="8">
    <source>
        <dbReference type="RuleBase" id="RU363078"/>
    </source>
</evidence>
<evidence type="ECO:0000256" key="4">
    <source>
        <dbReference type="ARBA" id="ARBA00022753"/>
    </source>
</evidence>
<keyword evidence="9" id="KW-1185">Reference proteome</keyword>
<evidence type="ECO:0000256" key="1">
    <source>
        <dbReference type="ARBA" id="ARBA00007001"/>
    </source>
</evidence>
<comment type="subcellular location">
    <subcellularLocation>
        <location evidence="8">Cell membrane</location>
        <topology evidence="8">Multi-pass membrane protein</topology>
    </subcellularLocation>
    <subcellularLocation>
        <location evidence="8">Early endosome</location>
    </subcellularLocation>
</comment>
<dbReference type="PANTHER" id="PTHR12570">
    <property type="match status" value="1"/>
</dbReference>
<feature type="transmembrane region" description="Helical" evidence="8">
    <location>
        <begin position="89"/>
        <end position="107"/>
    </location>
</feature>
<evidence type="ECO:0000256" key="5">
    <source>
        <dbReference type="ARBA" id="ARBA00022989"/>
    </source>
</evidence>
<dbReference type="Proteomes" id="UP000504609">
    <property type="component" value="Unplaced"/>
</dbReference>
<comment type="similarity">
    <text evidence="1 8">Belongs to the NIPA (TC 2.A.7) family.</text>
</comment>
<evidence type="ECO:0000256" key="3">
    <source>
        <dbReference type="ARBA" id="ARBA00022692"/>
    </source>
</evidence>
<comment type="subunit">
    <text evidence="2 8">Homodimer.</text>
</comment>
<dbReference type="SUPFAM" id="SSF103481">
    <property type="entry name" value="Multidrug resistance efflux transporter EmrE"/>
    <property type="match status" value="1"/>
</dbReference>
<comment type="function">
    <text evidence="7 8">Acts as a Mg(2+) transporter. Can also transport other divalent cations such as Fe(2+), Sr(2+), Ba(2+), Mn(2+) and Co(2+) but to a much less extent than Mg(2+).</text>
</comment>
<evidence type="ECO:0000256" key="6">
    <source>
        <dbReference type="ARBA" id="ARBA00023136"/>
    </source>
</evidence>
<dbReference type="GeneID" id="111455145"/>
<keyword evidence="6 8" id="KW-0472">Membrane</keyword>
<dbReference type="GO" id="GO:0005886">
    <property type="term" value="C:plasma membrane"/>
    <property type="evidence" value="ECO:0007669"/>
    <property type="project" value="UniProtKB-SubCell"/>
</dbReference>
<keyword evidence="4 8" id="KW-0967">Endosome</keyword>
<dbReference type="PANTHER" id="PTHR12570:SF11">
    <property type="entry name" value="MAGNESIUM TRANSPORTER NIPA6-RELATED"/>
    <property type="match status" value="1"/>
</dbReference>
<feature type="transmembrane region" description="Helical" evidence="8">
    <location>
        <begin position="181"/>
        <end position="205"/>
    </location>
</feature>
<evidence type="ECO:0000313" key="10">
    <source>
        <dbReference type="RefSeq" id="XP_022952467.1"/>
    </source>
</evidence>
<dbReference type="InterPro" id="IPR037185">
    <property type="entry name" value="EmrE-like"/>
</dbReference>
<dbReference type="Pfam" id="PF05653">
    <property type="entry name" value="Mg_trans_NIPA"/>
    <property type="match status" value="1"/>
</dbReference>
<feature type="transmembrane region" description="Helical" evidence="8">
    <location>
        <begin position="157"/>
        <end position="174"/>
    </location>
</feature>
<dbReference type="RefSeq" id="XP_022952467.1">
    <property type="nucleotide sequence ID" value="XM_023096699.1"/>
</dbReference>
<organism evidence="9 10">
    <name type="scientific">Cucurbita moschata</name>
    <name type="common">Winter crookneck squash</name>
    <name type="synonym">Cucurbita pepo var. moschata</name>
    <dbReference type="NCBI Taxonomy" id="3662"/>
    <lineage>
        <taxon>Eukaryota</taxon>
        <taxon>Viridiplantae</taxon>
        <taxon>Streptophyta</taxon>
        <taxon>Embryophyta</taxon>
        <taxon>Tracheophyta</taxon>
        <taxon>Spermatophyta</taxon>
        <taxon>Magnoliopsida</taxon>
        <taxon>eudicotyledons</taxon>
        <taxon>Gunneridae</taxon>
        <taxon>Pentapetalae</taxon>
        <taxon>rosids</taxon>
        <taxon>fabids</taxon>
        <taxon>Cucurbitales</taxon>
        <taxon>Cucurbitaceae</taxon>
        <taxon>Cucurbiteae</taxon>
        <taxon>Cucurbita</taxon>
    </lineage>
</organism>
<keyword evidence="3 8" id="KW-0812">Transmembrane</keyword>
<dbReference type="GO" id="GO:0005769">
    <property type="term" value="C:early endosome"/>
    <property type="evidence" value="ECO:0007669"/>
    <property type="project" value="UniProtKB-SubCell"/>
</dbReference>
<dbReference type="AlphaFoldDB" id="A0A6J1GKH7"/>
<accession>A0A6J1GKH7</accession>
<evidence type="ECO:0000256" key="2">
    <source>
        <dbReference type="ARBA" id="ARBA00011738"/>
    </source>
</evidence>
<evidence type="ECO:0000313" key="9">
    <source>
        <dbReference type="Proteomes" id="UP000504609"/>
    </source>
</evidence>
<comment type="caution">
    <text evidence="8">Lacks conserved residue(s) required for the propagation of feature annotation.</text>
</comment>
<keyword evidence="8" id="KW-1003">Cell membrane</keyword>
<keyword evidence="8" id="KW-0406">Ion transport</keyword>
<proteinExistence type="inferred from homology"/>
<feature type="transmembrane region" description="Helical" evidence="8">
    <location>
        <begin position="116"/>
        <end position="145"/>
    </location>
</feature>
<dbReference type="InterPro" id="IPR008521">
    <property type="entry name" value="Mg_trans_NIPA"/>
</dbReference>
<feature type="transmembrane region" description="Helical" evidence="8">
    <location>
        <begin position="49"/>
        <end position="69"/>
    </location>
</feature>
<name>A0A6J1GKH7_CUCMO</name>
<gene>
    <name evidence="10" type="primary">LOC111455145</name>
</gene>
<feature type="transmembrane region" description="Helical" evidence="8">
    <location>
        <begin position="217"/>
        <end position="234"/>
    </location>
</feature>
<evidence type="ECO:0000256" key="7">
    <source>
        <dbReference type="ARBA" id="ARBA00025284"/>
    </source>
</evidence>
<keyword evidence="8" id="KW-0813">Transport</keyword>
<reference evidence="10" key="1">
    <citation type="submission" date="2025-08" db="UniProtKB">
        <authorList>
            <consortium name="RefSeq"/>
        </authorList>
    </citation>
    <scope>IDENTIFICATION</scope>
    <source>
        <tissue evidence="10">Young leaves</tissue>
    </source>
</reference>
<keyword evidence="8" id="KW-0460">Magnesium</keyword>